<dbReference type="EMBL" id="JAMYJR010000042">
    <property type="protein sequence ID" value="MCO8276269.1"/>
    <property type="molecule type" value="Genomic_DNA"/>
</dbReference>
<evidence type="ECO:0000313" key="5">
    <source>
        <dbReference type="Proteomes" id="UP001523369"/>
    </source>
</evidence>
<keyword evidence="5" id="KW-1185">Reference proteome</keyword>
<organism evidence="4 5">
    <name type="scientific">Paractinoplanes aksuensis</name>
    <dbReference type="NCBI Taxonomy" id="2939490"/>
    <lineage>
        <taxon>Bacteria</taxon>
        <taxon>Bacillati</taxon>
        <taxon>Actinomycetota</taxon>
        <taxon>Actinomycetes</taxon>
        <taxon>Micromonosporales</taxon>
        <taxon>Micromonosporaceae</taxon>
        <taxon>Paractinoplanes</taxon>
    </lineage>
</organism>
<feature type="signal peptide" evidence="2">
    <location>
        <begin position="1"/>
        <end position="30"/>
    </location>
</feature>
<name>A0ABT1DZF6_9ACTN</name>
<reference evidence="4 5" key="1">
    <citation type="submission" date="2022-06" db="EMBL/GenBank/DDBJ databases">
        <title>New Species of the Genus Actinoplanes, ActinopZanes ferrugineus.</title>
        <authorList>
            <person name="Ding P."/>
        </authorList>
    </citation>
    <scope>NUCLEOTIDE SEQUENCE [LARGE SCALE GENOMIC DNA]</scope>
    <source>
        <strain evidence="4 5">TRM88003</strain>
    </source>
</reference>
<evidence type="ECO:0000256" key="1">
    <source>
        <dbReference type="SAM" id="MobiDB-lite"/>
    </source>
</evidence>
<sequence>MRTRTLTAITFGLVVAVAGCSSDTPGSTTAAPGTTAATTPSVAPVEATETAQPGPTVSAKPSAAATRKAAAAPAKVKVPNGVGLDYQSAQDLWRAAGLHVAPAIDATGANRLPVIDANWVVLSQNLKAGTKVNADSFITAKVKKYTDN</sequence>
<protein>
    <submittedName>
        <fullName evidence="4">PASTA domain-containing protein</fullName>
    </submittedName>
</protein>
<feature type="region of interest" description="Disordered" evidence="1">
    <location>
        <begin position="22"/>
        <end position="59"/>
    </location>
</feature>
<feature type="chain" id="PRO_5045130791" evidence="2">
    <location>
        <begin position="31"/>
        <end position="148"/>
    </location>
</feature>
<accession>A0ABT1DZF6</accession>
<feature type="compositionally biased region" description="Low complexity" evidence="1">
    <location>
        <begin position="24"/>
        <end position="48"/>
    </location>
</feature>
<dbReference type="InterPro" id="IPR005543">
    <property type="entry name" value="PASTA_dom"/>
</dbReference>
<comment type="caution">
    <text evidence="4">The sequence shown here is derived from an EMBL/GenBank/DDBJ whole genome shotgun (WGS) entry which is preliminary data.</text>
</comment>
<dbReference type="RefSeq" id="WP_253242302.1">
    <property type="nucleotide sequence ID" value="NZ_JAMYJR010000042.1"/>
</dbReference>
<feature type="domain" description="PASTA" evidence="3">
    <location>
        <begin position="72"/>
        <end position="144"/>
    </location>
</feature>
<gene>
    <name evidence="4" type="ORF">M1L60_37390</name>
</gene>
<evidence type="ECO:0000313" key="4">
    <source>
        <dbReference type="EMBL" id="MCO8276269.1"/>
    </source>
</evidence>
<evidence type="ECO:0000256" key="2">
    <source>
        <dbReference type="SAM" id="SignalP"/>
    </source>
</evidence>
<dbReference type="PROSITE" id="PS51257">
    <property type="entry name" value="PROKAR_LIPOPROTEIN"/>
    <property type="match status" value="1"/>
</dbReference>
<dbReference type="Gene3D" id="3.30.10.20">
    <property type="match status" value="1"/>
</dbReference>
<keyword evidence="2" id="KW-0732">Signal</keyword>
<evidence type="ECO:0000259" key="3">
    <source>
        <dbReference type="PROSITE" id="PS51178"/>
    </source>
</evidence>
<dbReference type="Pfam" id="PF03793">
    <property type="entry name" value="PASTA"/>
    <property type="match status" value="1"/>
</dbReference>
<dbReference type="CDD" id="cd06577">
    <property type="entry name" value="PASTA_pknB"/>
    <property type="match status" value="1"/>
</dbReference>
<dbReference type="Proteomes" id="UP001523369">
    <property type="component" value="Unassembled WGS sequence"/>
</dbReference>
<proteinExistence type="predicted"/>
<dbReference type="PROSITE" id="PS51178">
    <property type="entry name" value="PASTA"/>
    <property type="match status" value="1"/>
</dbReference>